<dbReference type="InterPro" id="IPR014229">
    <property type="entry name" value="Spore_YtfJ"/>
</dbReference>
<comment type="caution">
    <text evidence="1">The sequence shown here is derived from an EMBL/GenBank/DDBJ whole genome shotgun (WGS) entry which is preliminary data.</text>
</comment>
<dbReference type="Pfam" id="PF09579">
    <property type="entry name" value="Spore_YtfJ"/>
    <property type="match status" value="1"/>
</dbReference>
<proteinExistence type="predicted"/>
<evidence type="ECO:0008006" key="3">
    <source>
        <dbReference type="Google" id="ProtNLM"/>
    </source>
</evidence>
<dbReference type="PIRSF" id="PIRSF021377">
    <property type="entry name" value="YtfJ"/>
    <property type="match status" value="1"/>
</dbReference>
<evidence type="ECO:0000313" key="2">
    <source>
        <dbReference type="Proteomes" id="UP000824044"/>
    </source>
</evidence>
<organism evidence="1 2">
    <name type="scientific">Candidatus Gallimonas intestinigallinarum</name>
    <dbReference type="NCBI Taxonomy" id="2838604"/>
    <lineage>
        <taxon>Bacteria</taxon>
        <taxon>Bacillati</taxon>
        <taxon>Bacillota</taxon>
        <taxon>Clostridia</taxon>
        <taxon>Candidatus Gallimonas</taxon>
    </lineage>
</organism>
<evidence type="ECO:0000313" key="1">
    <source>
        <dbReference type="EMBL" id="HIZ25065.1"/>
    </source>
</evidence>
<reference evidence="1" key="2">
    <citation type="submission" date="2021-04" db="EMBL/GenBank/DDBJ databases">
        <authorList>
            <person name="Gilroy R."/>
        </authorList>
    </citation>
    <scope>NUCLEOTIDE SEQUENCE</scope>
    <source>
        <strain evidence="1">CHK33-5263</strain>
    </source>
</reference>
<dbReference type="AlphaFoldDB" id="A0A9D2IW88"/>
<gene>
    <name evidence="1" type="ORF">H9812_06310</name>
</gene>
<dbReference type="EMBL" id="DXBS01000119">
    <property type="protein sequence ID" value="HIZ25065.1"/>
    <property type="molecule type" value="Genomic_DNA"/>
</dbReference>
<dbReference type="PANTHER" id="PTHR39162">
    <property type="entry name" value="GLL3345 PROTEIN"/>
    <property type="match status" value="1"/>
</dbReference>
<dbReference type="Proteomes" id="UP000824044">
    <property type="component" value="Unassembled WGS sequence"/>
</dbReference>
<sequence length="126" mass="13498">MDEKKKIDSIMEKTAEKLTSLVDVNTVIGKPVVTASGAQVIPFTKVTMGYLSGGGEYGEVKKIEDSECLPFAGGAGTVINVKPAGFLIDDGVECRLVRITDDPLDGLIEKASDLLNKLVRREDNAE</sequence>
<dbReference type="PANTHER" id="PTHR39162:SF1">
    <property type="entry name" value="SPORULATION PROTEIN YTFJ"/>
    <property type="match status" value="1"/>
</dbReference>
<accession>A0A9D2IW88</accession>
<name>A0A9D2IW88_9FIRM</name>
<protein>
    <recommendedName>
        <fullName evidence="3">Sporulation protein YtfJ</fullName>
    </recommendedName>
</protein>
<reference evidence="1" key="1">
    <citation type="journal article" date="2021" name="PeerJ">
        <title>Extensive microbial diversity within the chicken gut microbiome revealed by metagenomics and culture.</title>
        <authorList>
            <person name="Gilroy R."/>
            <person name="Ravi A."/>
            <person name="Getino M."/>
            <person name="Pursley I."/>
            <person name="Horton D.L."/>
            <person name="Alikhan N.F."/>
            <person name="Baker D."/>
            <person name="Gharbi K."/>
            <person name="Hall N."/>
            <person name="Watson M."/>
            <person name="Adriaenssens E.M."/>
            <person name="Foster-Nyarko E."/>
            <person name="Jarju S."/>
            <person name="Secka A."/>
            <person name="Antonio M."/>
            <person name="Oren A."/>
            <person name="Chaudhuri R.R."/>
            <person name="La Ragione R."/>
            <person name="Hildebrand F."/>
            <person name="Pallen M.J."/>
        </authorList>
    </citation>
    <scope>NUCLEOTIDE SEQUENCE</scope>
    <source>
        <strain evidence="1">CHK33-5263</strain>
    </source>
</reference>